<sequence>MSFQTARCAFARTCDSCPSVMFGSSILILKSKYEQFTCVLQIRVVEVVVVVLWSFRYPCDGLRYSTNFSK</sequence>
<evidence type="ECO:0000313" key="1">
    <source>
        <dbReference type="EMBL" id="EYC39135.1"/>
    </source>
</evidence>
<evidence type="ECO:0000313" key="2">
    <source>
        <dbReference type="Proteomes" id="UP000024635"/>
    </source>
</evidence>
<proteinExistence type="predicted"/>
<dbReference type="AlphaFoldDB" id="A0A016WHM9"/>
<organism evidence="1 2">
    <name type="scientific">Ancylostoma ceylanicum</name>
    <dbReference type="NCBI Taxonomy" id="53326"/>
    <lineage>
        <taxon>Eukaryota</taxon>
        <taxon>Metazoa</taxon>
        <taxon>Ecdysozoa</taxon>
        <taxon>Nematoda</taxon>
        <taxon>Chromadorea</taxon>
        <taxon>Rhabditida</taxon>
        <taxon>Rhabditina</taxon>
        <taxon>Rhabditomorpha</taxon>
        <taxon>Strongyloidea</taxon>
        <taxon>Ancylostomatidae</taxon>
        <taxon>Ancylostomatinae</taxon>
        <taxon>Ancylostoma</taxon>
    </lineage>
</organism>
<keyword evidence="2" id="KW-1185">Reference proteome</keyword>
<gene>
    <name evidence="1" type="primary">Acey_s0674.g1417</name>
    <name evidence="1" type="ORF">Y032_0674g1417</name>
</gene>
<reference evidence="2" key="1">
    <citation type="journal article" date="2015" name="Nat. Genet.">
        <title>The genome and transcriptome of the zoonotic hookworm Ancylostoma ceylanicum identify infection-specific gene families.</title>
        <authorList>
            <person name="Schwarz E.M."/>
            <person name="Hu Y."/>
            <person name="Antoshechkin I."/>
            <person name="Miller M.M."/>
            <person name="Sternberg P.W."/>
            <person name="Aroian R.V."/>
        </authorList>
    </citation>
    <scope>NUCLEOTIDE SEQUENCE</scope>
    <source>
        <strain evidence="2">HY135</strain>
    </source>
</reference>
<dbReference type="EMBL" id="JARK01000274">
    <property type="protein sequence ID" value="EYC39135.1"/>
    <property type="molecule type" value="Genomic_DNA"/>
</dbReference>
<dbReference type="Proteomes" id="UP000024635">
    <property type="component" value="Unassembled WGS sequence"/>
</dbReference>
<name>A0A016WHM9_9BILA</name>
<accession>A0A016WHM9</accession>
<dbReference type="OrthoDB" id="364779at2759"/>
<comment type="caution">
    <text evidence="1">The sequence shown here is derived from an EMBL/GenBank/DDBJ whole genome shotgun (WGS) entry which is preliminary data.</text>
</comment>
<protein>
    <submittedName>
        <fullName evidence="1">Uncharacterized protein</fullName>
    </submittedName>
</protein>